<dbReference type="CDD" id="cd06257">
    <property type="entry name" value="DnaJ"/>
    <property type="match status" value="1"/>
</dbReference>
<evidence type="ECO:0000256" key="2">
    <source>
        <dbReference type="SAM" id="Coils"/>
    </source>
</evidence>
<feature type="domain" description="J" evidence="4">
    <location>
        <begin position="9"/>
        <end position="74"/>
    </location>
</feature>
<dbReference type="RefSeq" id="XP_033677259.1">
    <property type="nucleotide sequence ID" value="XM_033825261.1"/>
</dbReference>
<dbReference type="InterPro" id="IPR036869">
    <property type="entry name" value="J_dom_sf"/>
</dbReference>
<dbReference type="Gene3D" id="1.10.287.110">
    <property type="entry name" value="DnaJ domain"/>
    <property type="match status" value="1"/>
</dbReference>
<sequence>MAPAIPTHDYYAVLEVSTTATHDVIKASYRRLARLHHPDKNGGSQSATLKIQLINVAWEVLGDAAKRREYDIIYHPQVNARPNTSEPSTTPQSSWQPPRPSTTTYNDARSQAESQKKRSEWLSWEWQQEQSIRRCQKDVNILETEIAALNAKILENRAKLTSDVPYWWNVLASLSQRLSEEEKNGIRRQNLDSEAAIRIKQPRLDREQSRLQQLKEELSRRREQENARLQAEQREKERRERLAREQAAAEARRRYEEQQRVAREAREKAEAESRRRYEEQQRSAREAREKAAREEAARREAAEAARRKKLAEERAARDAAFKRTQEEVARKARAATVERERREKRAKKQNQKAAKQQTTTKMTCEHKVYWKKVMGHYECAHCTRSLFRFAYQCPRCSTIACAACMKTLKAGGTPTTYYEEPRGSAHSSRAKGKGPHVPLSTWYDAYDEHDYTETWGHSYDTYGSDPSPPPSPPLSPWDDDRWAYYD</sequence>
<reference evidence="5" key="1">
    <citation type="journal article" date="2020" name="Stud. Mycol.">
        <title>101 Dothideomycetes genomes: a test case for predicting lifestyles and emergence of pathogens.</title>
        <authorList>
            <person name="Haridas S."/>
            <person name="Albert R."/>
            <person name="Binder M."/>
            <person name="Bloem J."/>
            <person name="Labutti K."/>
            <person name="Salamov A."/>
            <person name="Andreopoulos B."/>
            <person name="Baker S."/>
            <person name="Barry K."/>
            <person name="Bills G."/>
            <person name="Bluhm B."/>
            <person name="Cannon C."/>
            <person name="Castanera R."/>
            <person name="Culley D."/>
            <person name="Daum C."/>
            <person name="Ezra D."/>
            <person name="Gonzalez J."/>
            <person name="Henrissat B."/>
            <person name="Kuo A."/>
            <person name="Liang C."/>
            <person name="Lipzen A."/>
            <person name="Lutzoni F."/>
            <person name="Magnuson J."/>
            <person name="Mondo S."/>
            <person name="Nolan M."/>
            <person name="Ohm R."/>
            <person name="Pangilinan J."/>
            <person name="Park H.-J."/>
            <person name="Ramirez L."/>
            <person name="Alfaro M."/>
            <person name="Sun H."/>
            <person name="Tritt A."/>
            <person name="Yoshinaga Y."/>
            <person name="Zwiers L.-H."/>
            <person name="Turgeon B."/>
            <person name="Goodwin S."/>
            <person name="Spatafora J."/>
            <person name="Crous P."/>
            <person name="Grigoriev I."/>
        </authorList>
    </citation>
    <scope>NUCLEOTIDE SEQUENCE</scope>
    <source>
        <strain evidence="5">CBS 122368</strain>
    </source>
</reference>
<gene>
    <name evidence="5" type="ORF">BU26DRAFT_467428</name>
</gene>
<dbReference type="CDD" id="cd00065">
    <property type="entry name" value="FYVE_like_SF"/>
    <property type="match status" value="1"/>
</dbReference>
<dbReference type="OrthoDB" id="442087at2759"/>
<dbReference type="EMBL" id="ML987208">
    <property type="protein sequence ID" value="KAF2242255.1"/>
    <property type="molecule type" value="Genomic_DNA"/>
</dbReference>
<dbReference type="InterPro" id="IPR001623">
    <property type="entry name" value="DnaJ_domain"/>
</dbReference>
<feature type="compositionally biased region" description="Pro residues" evidence="3">
    <location>
        <begin position="466"/>
        <end position="475"/>
    </location>
</feature>
<feature type="coiled-coil region" evidence="2">
    <location>
        <begin position="132"/>
        <end position="159"/>
    </location>
</feature>
<keyword evidence="1" id="KW-0143">Chaperone</keyword>
<evidence type="ECO:0000256" key="3">
    <source>
        <dbReference type="SAM" id="MobiDB-lite"/>
    </source>
</evidence>
<dbReference type="PANTHER" id="PTHR44145:SF3">
    <property type="entry name" value="DNAJ HOMOLOG SUBFAMILY A MEMBER 3, MITOCHONDRIAL"/>
    <property type="match status" value="1"/>
</dbReference>
<dbReference type="PROSITE" id="PS50076">
    <property type="entry name" value="DNAJ_2"/>
    <property type="match status" value="1"/>
</dbReference>
<feature type="compositionally biased region" description="Basic and acidic residues" evidence="3">
    <location>
        <begin position="266"/>
        <end position="343"/>
    </location>
</feature>
<keyword evidence="6" id="KW-1185">Reference proteome</keyword>
<name>A0A6A6HVQ4_9PLEO</name>
<dbReference type="PANTHER" id="PTHR44145">
    <property type="entry name" value="DNAJ HOMOLOG SUBFAMILY A MEMBER 3, MITOCHONDRIAL"/>
    <property type="match status" value="1"/>
</dbReference>
<evidence type="ECO:0000259" key="4">
    <source>
        <dbReference type="PROSITE" id="PS50076"/>
    </source>
</evidence>
<feature type="region of interest" description="Disordered" evidence="3">
    <location>
        <begin position="217"/>
        <end position="245"/>
    </location>
</feature>
<dbReference type="SUPFAM" id="SSF46565">
    <property type="entry name" value="Chaperone J-domain"/>
    <property type="match status" value="1"/>
</dbReference>
<evidence type="ECO:0000256" key="1">
    <source>
        <dbReference type="ARBA" id="ARBA00023186"/>
    </source>
</evidence>
<keyword evidence="2" id="KW-0175">Coiled coil</keyword>
<dbReference type="Proteomes" id="UP000800094">
    <property type="component" value="Unassembled WGS sequence"/>
</dbReference>
<protein>
    <submittedName>
        <fullName evidence="5">DnaJ-domain-containing protein</fullName>
    </submittedName>
</protein>
<feature type="region of interest" description="Disordered" evidence="3">
    <location>
        <begin position="461"/>
        <end position="486"/>
    </location>
</feature>
<dbReference type="InterPro" id="IPR051938">
    <property type="entry name" value="Apopto_cytoskel_mod"/>
</dbReference>
<organism evidence="5 6">
    <name type="scientific">Trematosphaeria pertusa</name>
    <dbReference type="NCBI Taxonomy" id="390896"/>
    <lineage>
        <taxon>Eukaryota</taxon>
        <taxon>Fungi</taxon>
        <taxon>Dikarya</taxon>
        <taxon>Ascomycota</taxon>
        <taxon>Pezizomycotina</taxon>
        <taxon>Dothideomycetes</taxon>
        <taxon>Pleosporomycetidae</taxon>
        <taxon>Pleosporales</taxon>
        <taxon>Massarineae</taxon>
        <taxon>Trematosphaeriaceae</taxon>
        <taxon>Trematosphaeria</taxon>
    </lineage>
</organism>
<dbReference type="AlphaFoldDB" id="A0A6A6HVQ4"/>
<accession>A0A6A6HVQ4</accession>
<dbReference type="Pfam" id="PF00226">
    <property type="entry name" value="DnaJ"/>
    <property type="match status" value="1"/>
</dbReference>
<dbReference type="SMART" id="SM00271">
    <property type="entry name" value="DnaJ"/>
    <property type="match status" value="1"/>
</dbReference>
<feature type="compositionally biased region" description="Low complexity" evidence="3">
    <location>
        <begin position="82"/>
        <end position="104"/>
    </location>
</feature>
<proteinExistence type="predicted"/>
<dbReference type="PRINTS" id="PR00625">
    <property type="entry name" value="JDOMAIN"/>
</dbReference>
<feature type="compositionally biased region" description="Basic and acidic residues" evidence="3">
    <location>
        <begin position="217"/>
        <end position="244"/>
    </location>
</feature>
<evidence type="ECO:0000313" key="6">
    <source>
        <dbReference type="Proteomes" id="UP000800094"/>
    </source>
</evidence>
<evidence type="ECO:0000313" key="5">
    <source>
        <dbReference type="EMBL" id="KAF2242255.1"/>
    </source>
</evidence>
<feature type="region of interest" description="Disordered" evidence="3">
    <location>
        <begin position="78"/>
        <end position="112"/>
    </location>
</feature>
<feature type="region of interest" description="Disordered" evidence="3">
    <location>
        <begin position="266"/>
        <end position="358"/>
    </location>
</feature>
<dbReference type="GeneID" id="54578591"/>